<evidence type="ECO:0000259" key="2">
    <source>
        <dbReference type="SMART" id="SM00278"/>
    </source>
</evidence>
<feature type="domain" description="Helix-hairpin-helix DNA-binding motif class 1" evidence="2">
    <location>
        <begin position="57"/>
        <end position="76"/>
    </location>
</feature>
<evidence type="ECO:0000313" key="4">
    <source>
        <dbReference type="Proteomes" id="UP000619761"/>
    </source>
</evidence>
<protein>
    <recommendedName>
        <fullName evidence="2">Helix-hairpin-helix DNA-binding motif class 1 domain-containing protein</fullName>
    </recommendedName>
</protein>
<keyword evidence="1" id="KW-0732">Signal</keyword>
<feature type="chain" id="PRO_5046656083" description="Helix-hairpin-helix DNA-binding motif class 1 domain-containing protein" evidence="1">
    <location>
        <begin position="22"/>
        <end position="109"/>
    </location>
</feature>
<proteinExistence type="predicted"/>
<name>A0ABQ3AZK7_9GAMM</name>
<dbReference type="Proteomes" id="UP000619761">
    <property type="component" value="Unassembled WGS sequence"/>
</dbReference>
<dbReference type="InterPro" id="IPR051675">
    <property type="entry name" value="Endo/Exo/Phosphatase_dom_1"/>
</dbReference>
<dbReference type="PANTHER" id="PTHR21180">
    <property type="entry name" value="ENDONUCLEASE/EXONUCLEASE/PHOSPHATASE FAMILY DOMAIN-CONTAINING PROTEIN 1"/>
    <property type="match status" value="1"/>
</dbReference>
<keyword evidence="4" id="KW-1185">Reference proteome</keyword>
<organism evidence="3 4">
    <name type="scientific">Cellvibrio zantedeschiae</name>
    <dbReference type="NCBI Taxonomy" id="1237077"/>
    <lineage>
        <taxon>Bacteria</taxon>
        <taxon>Pseudomonadati</taxon>
        <taxon>Pseudomonadota</taxon>
        <taxon>Gammaproteobacteria</taxon>
        <taxon>Cellvibrionales</taxon>
        <taxon>Cellvibrionaceae</taxon>
        <taxon>Cellvibrio</taxon>
    </lineage>
</organism>
<feature type="domain" description="Helix-hairpin-helix DNA-binding motif class 1" evidence="2">
    <location>
        <begin position="87"/>
        <end position="106"/>
    </location>
</feature>
<accession>A0ABQ3AZK7</accession>
<reference evidence="4" key="1">
    <citation type="journal article" date="2019" name="Int. J. Syst. Evol. Microbiol.">
        <title>The Global Catalogue of Microorganisms (GCM) 10K type strain sequencing project: providing services to taxonomists for standard genome sequencing and annotation.</title>
        <authorList>
            <consortium name="The Broad Institute Genomics Platform"/>
            <consortium name="The Broad Institute Genome Sequencing Center for Infectious Disease"/>
            <person name="Wu L."/>
            <person name="Ma J."/>
        </authorList>
    </citation>
    <scope>NUCLEOTIDE SEQUENCE [LARGE SCALE GENOMIC DNA]</scope>
    <source>
        <strain evidence="4">KCTC 32239</strain>
    </source>
</reference>
<dbReference type="EMBL" id="BMYZ01000001">
    <property type="protein sequence ID" value="GGY72800.1"/>
    <property type="molecule type" value="Genomic_DNA"/>
</dbReference>
<feature type="signal peptide" evidence="1">
    <location>
        <begin position="1"/>
        <end position="21"/>
    </location>
</feature>
<dbReference type="Gene3D" id="1.10.150.280">
    <property type="entry name" value="AF1531-like domain"/>
    <property type="match status" value="1"/>
</dbReference>
<sequence length="109" mass="10975">MKTIFSAIACALLALSSASFAADAPAKPATVTPAATAAKPAAVAPQEAVNINTADAQALTKLKGVGAKKAEAIVAFRKANGAFKTVDQLADVKGIGAKTVEANRKNIRI</sequence>
<comment type="caution">
    <text evidence="3">The sequence shown here is derived from an EMBL/GenBank/DDBJ whole genome shotgun (WGS) entry which is preliminary data.</text>
</comment>
<evidence type="ECO:0000256" key="1">
    <source>
        <dbReference type="SAM" id="SignalP"/>
    </source>
</evidence>
<dbReference type="SUPFAM" id="SSF47781">
    <property type="entry name" value="RuvA domain 2-like"/>
    <property type="match status" value="1"/>
</dbReference>
<gene>
    <name evidence="3" type="ORF">GCM10011613_17270</name>
</gene>
<dbReference type="PANTHER" id="PTHR21180:SF32">
    <property type="entry name" value="ENDONUCLEASE_EXONUCLEASE_PHOSPHATASE FAMILY DOMAIN-CONTAINING PROTEIN 1"/>
    <property type="match status" value="1"/>
</dbReference>
<dbReference type="SMART" id="SM00278">
    <property type="entry name" value="HhH1"/>
    <property type="match status" value="2"/>
</dbReference>
<dbReference type="InterPro" id="IPR003583">
    <property type="entry name" value="Hlx-hairpin-Hlx_DNA-bd_motif"/>
</dbReference>
<dbReference type="InterPro" id="IPR010994">
    <property type="entry name" value="RuvA_2-like"/>
</dbReference>
<dbReference type="RefSeq" id="WP_189417580.1">
    <property type="nucleotide sequence ID" value="NZ_BMYZ01000001.1"/>
</dbReference>
<dbReference type="NCBIfam" id="TIGR00426">
    <property type="entry name" value="competence protein ComEA helix-hairpin-helix repeat region"/>
    <property type="match status" value="1"/>
</dbReference>
<evidence type="ECO:0000313" key="3">
    <source>
        <dbReference type="EMBL" id="GGY72800.1"/>
    </source>
</evidence>
<dbReference type="Pfam" id="PF12836">
    <property type="entry name" value="HHH_3"/>
    <property type="match status" value="1"/>
</dbReference>
<dbReference type="InterPro" id="IPR004509">
    <property type="entry name" value="Competence_ComEA_HhH"/>
</dbReference>